<sequence>MPFDEQVLRAVFGRVPAGVLSYRSGGERRNDAQDFVLSEFILLKPEPNGKILEEKRLEKEDQATYGTPKGDSRKPTSRQATTSPQVPVHR</sequence>
<dbReference type="EMBL" id="JFAX01000017">
    <property type="protein sequence ID" value="EXI66053.1"/>
    <property type="molecule type" value="Genomic_DNA"/>
</dbReference>
<reference evidence="2" key="1">
    <citation type="submission" date="2014-02" db="EMBL/GenBank/DDBJ databases">
        <title>Expanding our view of genomic diversity in Candidatus Accumulibacter clades.</title>
        <authorList>
            <person name="Skennerton C.T."/>
            <person name="Barr J.J."/>
            <person name="Slater F.R."/>
            <person name="Bond P.L."/>
            <person name="Tyson G.W."/>
        </authorList>
    </citation>
    <scope>NUCLEOTIDE SEQUENCE [LARGE SCALE GENOMIC DNA]</scope>
</reference>
<evidence type="ECO:0000313" key="2">
    <source>
        <dbReference type="EMBL" id="EXI66053.1"/>
    </source>
</evidence>
<feature type="compositionally biased region" description="Polar residues" evidence="1">
    <location>
        <begin position="77"/>
        <end position="90"/>
    </location>
</feature>
<gene>
    <name evidence="2" type="ORF">AW08_02792</name>
</gene>
<keyword evidence="3" id="KW-1185">Reference proteome</keyword>
<proteinExistence type="predicted"/>
<evidence type="ECO:0000256" key="1">
    <source>
        <dbReference type="SAM" id="MobiDB-lite"/>
    </source>
</evidence>
<name>A0A011M8N7_9PROT</name>
<dbReference type="AlphaFoldDB" id="A0A011M8N7"/>
<dbReference type="Proteomes" id="UP000020218">
    <property type="component" value="Unassembled WGS sequence"/>
</dbReference>
<feature type="compositionally biased region" description="Basic and acidic residues" evidence="1">
    <location>
        <begin position="52"/>
        <end position="62"/>
    </location>
</feature>
<organism evidence="2 3">
    <name type="scientific">Candidatus Accumulibacter adjunctus</name>
    <dbReference type="NCBI Taxonomy" id="1454001"/>
    <lineage>
        <taxon>Bacteria</taxon>
        <taxon>Pseudomonadati</taxon>
        <taxon>Pseudomonadota</taxon>
        <taxon>Betaproteobacteria</taxon>
        <taxon>Candidatus Accumulibacter</taxon>
    </lineage>
</organism>
<feature type="region of interest" description="Disordered" evidence="1">
    <location>
        <begin position="52"/>
        <end position="90"/>
    </location>
</feature>
<accession>A0A011M8N7</accession>
<comment type="caution">
    <text evidence="2">The sequence shown here is derived from an EMBL/GenBank/DDBJ whole genome shotgun (WGS) entry which is preliminary data.</text>
</comment>
<evidence type="ECO:0000313" key="3">
    <source>
        <dbReference type="Proteomes" id="UP000020218"/>
    </source>
</evidence>
<dbReference type="PATRIC" id="fig|1454001.3.peg.2843"/>
<protein>
    <submittedName>
        <fullName evidence="2">Uncharacterized protein</fullName>
    </submittedName>
</protein>